<dbReference type="RefSeq" id="WP_117742234.1">
    <property type="nucleotide sequence ID" value="NZ_QSSV01000019.1"/>
</dbReference>
<organism evidence="1 2">
    <name type="scientific">Bacteroides stercoris</name>
    <dbReference type="NCBI Taxonomy" id="46506"/>
    <lineage>
        <taxon>Bacteria</taxon>
        <taxon>Pseudomonadati</taxon>
        <taxon>Bacteroidota</taxon>
        <taxon>Bacteroidia</taxon>
        <taxon>Bacteroidales</taxon>
        <taxon>Bacteroidaceae</taxon>
        <taxon>Bacteroides</taxon>
    </lineage>
</organism>
<name>A0A3E4UKZ4_BACSE</name>
<evidence type="ECO:0000313" key="2">
    <source>
        <dbReference type="Proteomes" id="UP000261223"/>
    </source>
</evidence>
<proteinExistence type="predicted"/>
<dbReference type="Proteomes" id="UP000261223">
    <property type="component" value="Unassembled WGS sequence"/>
</dbReference>
<gene>
    <name evidence="1" type="ORF">DXC34_13870</name>
</gene>
<sequence length="158" mass="17874">MSEILRNQEIAAIDKLSASVLEGIDTTFICAAMKGHVSDVFLKQTLDNWCKGKGNFFNFYCYTSKAAQESILKALGIDSAYDAVSEYVSFCQNSTPVVLKDISASAWKTIEEYKIDEYGDDKSWASFWVNTSKESKNDLLDNIHQLCKEYKESKELTF</sequence>
<reference evidence="1 2" key="1">
    <citation type="submission" date="2018-08" db="EMBL/GenBank/DDBJ databases">
        <title>A genome reference for cultivated species of the human gut microbiota.</title>
        <authorList>
            <person name="Zou Y."/>
            <person name="Xue W."/>
            <person name="Luo G."/>
        </authorList>
    </citation>
    <scope>NUCLEOTIDE SEQUENCE [LARGE SCALE GENOMIC DNA]</scope>
    <source>
        <strain evidence="1 2">TF03-6</strain>
    </source>
</reference>
<comment type="caution">
    <text evidence="1">The sequence shown here is derived from an EMBL/GenBank/DDBJ whole genome shotgun (WGS) entry which is preliminary data.</text>
</comment>
<evidence type="ECO:0000313" key="1">
    <source>
        <dbReference type="EMBL" id="RGM11233.1"/>
    </source>
</evidence>
<dbReference type="EMBL" id="QSSV01000019">
    <property type="protein sequence ID" value="RGM11233.1"/>
    <property type="molecule type" value="Genomic_DNA"/>
</dbReference>
<accession>A0A3E4UKZ4</accession>
<dbReference type="AlphaFoldDB" id="A0A3E4UKZ4"/>
<protein>
    <submittedName>
        <fullName evidence="1">Uncharacterized protein</fullName>
    </submittedName>
</protein>